<comment type="similarity">
    <text evidence="2 6">Belongs to the universal ribosomal protein uL10 family.</text>
</comment>
<dbReference type="InterPro" id="IPR043141">
    <property type="entry name" value="Ribosomal_uL10-like_sf"/>
</dbReference>
<dbReference type="EMBL" id="CP013015">
    <property type="protein sequence ID" value="AMM40296.1"/>
    <property type="molecule type" value="Genomic_DNA"/>
</dbReference>
<dbReference type="GO" id="GO:0070180">
    <property type="term" value="F:large ribosomal subunit rRNA binding"/>
    <property type="evidence" value="ECO:0007669"/>
    <property type="project" value="UniProtKB-UniRule"/>
</dbReference>
<dbReference type="OrthoDB" id="3186107at2"/>
<keyword evidence="10" id="KW-1185">Reference proteome</keyword>
<comment type="function">
    <text evidence="1 6">Forms part of the ribosomal stalk, playing a central role in the interaction of the ribosome with GTP-bound translation factors.</text>
</comment>
<dbReference type="InterPro" id="IPR022973">
    <property type="entry name" value="Ribosomal_uL10_bac"/>
</dbReference>
<dbReference type="InterPro" id="IPR001790">
    <property type="entry name" value="Ribosomal_uL10"/>
</dbReference>
<proteinExistence type="inferred from homology"/>
<evidence type="ECO:0000313" key="9">
    <source>
        <dbReference type="EMBL" id="HEC67738.1"/>
    </source>
</evidence>
<dbReference type="Gene3D" id="3.30.70.1730">
    <property type="match status" value="1"/>
</dbReference>
<name>A0A7C1W0Y0_DESA2</name>
<dbReference type="NCBIfam" id="NF000955">
    <property type="entry name" value="PRK00099.1-1"/>
    <property type="match status" value="1"/>
</dbReference>
<accession>A0A7C1W0Y0</accession>
<dbReference type="RefSeq" id="WP_066060588.1">
    <property type="nucleotide sequence ID" value="NZ_CP013015.1"/>
</dbReference>
<keyword evidence="4 6" id="KW-0687">Ribonucleoprotein</keyword>
<dbReference type="KEGG" id="daw:HS1_000490"/>
<dbReference type="GO" id="GO:0005840">
    <property type="term" value="C:ribosome"/>
    <property type="evidence" value="ECO:0007669"/>
    <property type="project" value="UniProtKB-KW"/>
</dbReference>
<keyword evidence="3 6" id="KW-0689">Ribosomal protein</keyword>
<evidence type="ECO:0000313" key="8">
    <source>
        <dbReference type="EMBL" id="HEB74503.1"/>
    </source>
</evidence>
<dbReference type="GO" id="GO:1990904">
    <property type="term" value="C:ribonucleoprotein complex"/>
    <property type="evidence" value="ECO:0007669"/>
    <property type="project" value="UniProtKB-KW"/>
</dbReference>
<dbReference type="Proteomes" id="UP000070560">
    <property type="component" value="Chromosome"/>
</dbReference>
<dbReference type="Proteomes" id="UP000885738">
    <property type="component" value="Unassembled WGS sequence"/>
</dbReference>
<reference evidence="9" key="2">
    <citation type="journal article" date="2020" name="mSystems">
        <title>Genome- and Community-Level Interaction Insights into Carbon Utilization and Element Cycling Functions of Hydrothermarchaeota in Hydrothermal Sediment.</title>
        <authorList>
            <person name="Zhou Z."/>
            <person name="Liu Y."/>
            <person name="Xu W."/>
            <person name="Pan J."/>
            <person name="Luo Z.H."/>
            <person name="Li M."/>
        </authorList>
    </citation>
    <scope>NUCLEOTIDE SEQUENCE [LARGE SCALE GENOMIC DNA]</scope>
    <source>
        <strain evidence="9">HyVt-389</strain>
        <strain evidence="8">HyVt-45</strain>
    </source>
</reference>
<evidence type="ECO:0000313" key="10">
    <source>
        <dbReference type="Proteomes" id="UP000070560"/>
    </source>
</evidence>
<dbReference type="PANTHER" id="PTHR11560">
    <property type="entry name" value="39S RIBOSOMAL PROTEIN L10, MITOCHONDRIAL"/>
    <property type="match status" value="1"/>
</dbReference>
<evidence type="ECO:0000256" key="5">
    <source>
        <dbReference type="ARBA" id="ARBA00035202"/>
    </source>
</evidence>
<protein>
    <recommendedName>
        <fullName evidence="5 6">Large ribosomal subunit protein uL10</fullName>
    </recommendedName>
</protein>
<dbReference type="CDD" id="cd05797">
    <property type="entry name" value="Ribosomal_L10"/>
    <property type="match status" value="1"/>
</dbReference>
<dbReference type="AlphaFoldDB" id="A0A7C1W0Y0"/>
<evidence type="ECO:0000256" key="6">
    <source>
        <dbReference type="HAMAP-Rule" id="MF_00362"/>
    </source>
</evidence>
<dbReference type="GO" id="GO:0006412">
    <property type="term" value="P:translation"/>
    <property type="evidence" value="ECO:0007669"/>
    <property type="project" value="UniProtKB-UniRule"/>
</dbReference>
<dbReference type="SUPFAM" id="SSF160369">
    <property type="entry name" value="Ribosomal protein L10-like"/>
    <property type="match status" value="1"/>
</dbReference>
<sequence length="176" mass="19949">MLSRTQKAHLVEEIGERLKKAKTVVLTDFKGLKVEEINELRRNLRKEGVEYKVVKNSVICLAGKDTPLEQIKDEICGPNALAISYGDPATLAKVLIQFREKNDRFKLKTGFSEGKILTLEEIETLAKLPSREVLVAQLLGTMSSPPRQLVNLLYNIIGKFLYLLEAIKKEKENREV</sequence>
<dbReference type="Gene3D" id="6.10.250.290">
    <property type="match status" value="1"/>
</dbReference>
<dbReference type="InterPro" id="IPR047865">
    <property type="entry name" value="Ribosomal_uL10_bac_type"/>
</dbReference>
<evidence type="ECO:0000256" key="2">
    <source>
        <dbReference type="ARBA" id="ARBA00008889"/>
    </source>
</evidence>
<keyword evidence="6" id="KW-0699">rRNA-binding</keyword>
<evidence type="ECO:0000256" key="1">
    <source>
        <dbReference type="ARBA" id="ARBA00002633"/>
    </source>
</evidence>
<evidence type="ECO:0000256" key="3">
    <source>
        <dbReference type="ARBA" id="ARBA00022980"/>
    </source>
</evidence>
<gene>
    <name evidence="6" type="primary">rplJ</name>
    <name evidence="9" type="ORF">ENI35_02840</name>
    <name evidence="8" type="ORF">ENJ03_04715</name>
    <name evidence="7" type="ORF">HS1_000490</name>
</gene>
<comment type="subunit">
    <text evidence="6">Part of the ribosomal stalk of the 50S ribosomal subunit. The N-terminus interacts with L11 and the large rRNA to form the base of the stalk. The C-terminus forms an elongated spine to which L12 dimers bind in a sequential fashion forming a multimeric L10(L12)X complex.</text>
</comment>
<dbReference type="HAMAP" id="MF_00362">
    <property type="entry name" value="Ribosomal_uL10"/>
    <property type="match status" value="1"/>
</dbReference>
<organism evidence="9">
    <name type="scientific">Desulfofervidus auxilii</name>
    <dbReference type="NCBI Taxonomy" id="1621989"/>
    <lineage>
        <taxon>Bacteria</taxon>
        <taxon>Pseudomonadati</taxon>
        <taxon>Thermodesulfobacteriota</taxon>
        <taxon>Candidatus Desulfofervidia</taxon>
        <taxon>Candidatus Desulfofervidales</taxon>
        <taxon>Candidatus Desulfofervidaceae</taxon>
        <taxon>Candidatus Desulfofervidus</taxon>
    </lineage>
</organism>
<dbReference type="Pfam" id="PF00466">
    <property type="entry name" value="Ribosomal_L10"/>
    <property type="match status" value="1"/>
</dbReference>
<dbReference type="EMBL" id="DRIH01000092">
    <property type="protein sequence ID" value="HEC67738.1"/>
    <property type="molecule type" value="Genomic_DNA"/>
</dbReference>
<dbReference type="EMBL" id="DRKW01000276">
    <property type="protein sequence ID" value="HEB74503.1"/>
    <property type="molecule type" value="Genomic_DNA"/>
</dbReference>
<keyword evidence="6" id="KW-0694">RNA-binding</keyword>
<evidence type="ECO:0000313" key="7">
    <source>
        <dbReference type="EMBL" id="AMM40296.1"/>
    </source>
</evidence>
<dbReference type="Proteomes" id="UP000886268">
    <property type="component" value="Unassembled WGS sequence"/>
</dbReference>
<reference evidence="7 10" key="1">
    <citation type="submission" date="2015-10" db="EMBL/GenBank/DDBJ databases">
        <title>Candidatus Desulfofervidus auxilii, a hydrogenotrophic sulfate-reducing bacterium involved in the thermophilic anaerobic oxidation of methane.</title>
        <authorList>
            <person name="Krukenberg V."/>
            <person name="Richter M."/>
            <person name="Wegener G."/>
        </authorList>
    </citation>
    <scope>NUCLEOTIDE SEQUENCE [LARGE SCALE GENOMIC DNA]</scope>
    <source>
        <strain evidence="7 10">HS1</strain>
    </source>
</reference>
<evidence type="ECO:0000256" key="4">
    <source>
        <dbReference type="ARBA" id="ARBA00023274"/>
    </source>
</evidence>